<feature type="transmembrane region" description="Helical" evidence="6">
    <location>
        <begin position="275"/>
        <end position="302"/>
    </location>
</feature>
<keyword evidence="3 6" id="KW-1133">Transmembrane helix</keyword>
<evidence type="ECO:0000256" key="3">
    <source>
        <dbReference type="ARBA" id="ARBA00022989"/>
    </source>
</evidence>
<comment type="caution">
    <text evidence="8">The sequence shown here is derived from an EMBL/GenBank/DDBJ whole genome shotgun (WGS) entry which is preliminary data.</text>
</comment>
<feature type="domain" description="HTTM-like" evidence="7">
    <location>
        <begin position="35"/>
        <end position="311"/>
    </location>
</feature>
<dbReference type="EMBL" id="JBHSBL010000020">
    <property type="protein sequence ID" value="MFC4069542.1"/>
    <property type="molecule type" value="Genomic_DNA"/>
</dbReference>
<accession>A0ABV8IZ35</accession>
<dbReference type="PANTHER" id="PTHR39535">
    <property type="entry name" value="SPORULATION-DELAYING PROTEIN SDPB"/>
    <property type="match status" value="1"/>
</dbReference>
<evidence type="ECO:0000259" key="7">
    <source>
        <dbReference type="SMART" id="SM00752"/>
    </source>
</evidence>
<dbReference type="RefSeq" id="WP_378070418.1">
    <property type="nucleotide sequence ID" value="NZ_JBHSBL010000020.1"/>
</dbReference>
<evidence type="ECO:0000256" key="2">
    <source>
        <dbReference type="ARBA" id="ARBA00022692"/>
    </source>
</evidence>
<keyword evidence="9" id="KW-1185">Reference proteome</keyword>
<feature type="transmembrane region" description="Helical" evidence="6">
    <location>
        <begin position="100"/>
        <end position="120"/>
    </location>
</feature>
<feature type="transmembrane region" description="Helical" evidence="6">
    <location>
        <begin position="187"/>
        <end position="207"/>
    </location>
</feature>
<dbReference type="Pfam" id="PF05090">
    <property type="entry name" value="HTTM"/>
    <property type="match status" value="1"/>
</dbReference>
<feature type="transmembrane region" description="Helical" evidence="6">
    <location>
        <begin position="243"/>
        <end position="263"/>
    </location>
</feature>
<keyword evidence="4 6" id="KW-0472">Membrane</keyword>
<sequence length="331" mass="36832">MAVDQSPRIAPGPVPDRPRPRPSSYFDSVYRRLTEQPLSLYAAAFLRIGFGLTFLLILVREFPNRHMIWGPESPWAPELARSMFADIGWFSALTLSDDPAWFETCYAVAVLVSVLFTLGWRTRVTSILFAITVGSFYARSVLMSDGGDNLMSIMVIYLMFTACGRKWSLDARRATPATGFRGFTATVVHNFAMLVIMAQMCVLYGSAGLFKVQGDKWGDGTALNYVLQQELFRPWPALSDLVLGHHMMLGIACYVTVLAQVAFPFSLFSKLKYVVLTVLIGMHIGIAVLIALPIFSIVMILADAVFLPDRFFRWAAGTVRRVLRRGPAPVA</sequence>
<keyword evidence="2 6" id="KW-0812">Transmembrane</keyword>
<evidence type="ECO:0000256" key="4">
    <source>
        <dbReference type="ARBA" id="ARBA00023136"/>
    </source>
</evidence>
<evidence type="ECO:0000313" key="9">
    <source>
        <dbReference type="Proteomes" id="UP001595867"/>
    </source>
</evidence>
<organism evidence="8 9">
    <name type="scientific">Actinoplanes subglobosus</name>
    <dbReference type="NCBI Taxonomy" id="1547892"/>
    <lineage>
        <taxon>Bacteria</taxon>
        <taxon>Bacillati</taxon>
        <taxon>Actinomycetota</taxon>
        <taxon>Actinomycetes</taxon>
        <taxon>Micromonosporales</taxon>
        <taxon>Micromonosporaceae</taxon>
        <taxon>Actinoplanes</taxon>
    </lineage>
</organism>
<dbReference type="PANTHER" id="PTHR39535:SF2">
    <property type="entry name" value="HTTM DOMAIN-CONTAINING PROTEIN"/>
    <property type="match status" value="1"/>
</dbReference>
<proteinExistence type="predicted"/>
<protein>
    <submittedName>
        <fullName evidence="8">HTTM domain-containing protein</fullName>
    </submittedName>
</protein>
<dbReference type="SMART" id="SM00752">
    <property type="entry name" value="HTTM"/>
    <property type="match status" value="1"/>
</dbReference>
<dbReference type="InterPro" id="IPR052964">
    <property type="entry name" value="Sporulation_signal_mat"/>
</dbReference>
<feature type="transmembrane region" description="Helical" evidence="6">
    <location>
        <begin position="127"/>
        <end position="144"/>
    </location>
</feature>
<evidence type="ECO:0000256" key="5">
    <source>
        <dbReference type="SAM" id="MobiDB-lite"/>
    </source>
</evidence>
<feature type="transmembrane region" description="Helical" evidence="6">
    <location>
        <begin position="38"/>
        <end position="59"/>
    </location>
</feature>
<name>A0ABV8IZ35_9ACTN</name>
<dbReference type="InterPro" id="IPR011020">
    <property type="entry name" value="HTTM-like"/>
</dbReference>
<evidence type="ECO:0000256" key="6">
    <source>
        <dbReference type="SAM" id="Phobius"/>
    </source>
</evidence>
<feature type="transmembrane region" description="Helical" evidence="6">
    <location>
        <begin position="150"/>
        <end position="167"/>
    </location>
</feature>
<reference evidence="9" key="1">
    <citation type="journal article" date="2019" name="Int. J. Syst. Evol. Microbiol.">
        <title>The Global Catalogue of Microorganisms (GCM) 10K type strain sequencing project: providing services to taxonomists for standard genome sequencing and annotation.</title>
        <authorList>
            <consortium name="The Broad Institute Genomics Platform"/>
            <consortium name="The Broad Institute Genome Sequencing Center for Infectious Disease"/>
            <person name="Wu L."/>
            <person name="Ma J."/>
        </authorList>
    </citation>
    <scope>NUCLEOTIDE SEQUENCE [LARGE SCALE GENOMIC DNA]</scope>
    <source>
        <strain evidence="9">TBRC 5832</strain>
    </source>
</reference>
<evidence type="ECO:0000313" key="8">
    <source>
        <dbReference type="EMBL" id="MFC4069542.1"/>
    </source>
</evidence>
<evidence type="ECO:0000256" key="1">
    <source>
        <dbReference type="ARBA" id="ARBA00004127"/>
    </source>
</evidence>
<dbReference type="Proteomes" id="UP001595867">
    <property type="component" value="Unassembled WGS sequence"/>
</dbReference>
<gene>
    <name evidence="8" type="ORF">ACFO0C_31850</name>
</gene>
<comment type="subcellular location">
    <subcellularLocation>
        <location evidence="1">Endomembrane system</location>
        <topology evidence="1">Multi-pass membrane protein</topology>
    </subcellularLocation>
</comment>
<feature type="region of interest" description="Disordered" evidence="5">
    <location>
        <begin position="1"/>
        <end position="22"/>
    </location>
</feature>
<dbReference type="InterPro" id="IPR053934">
    <property type="entry name" value="HTTM_dom"/>
</dbReference>